<keyword evidence="4" id="KW-1185">Reference proteome</keyword>
<dbReference type="GeneID" id="73289526"/>
<feature type="region of interest" description="Disordered" evidence="1">
    <location>
        <begin position="51"/>
        <end position="73"/>
    </location>
</feature>
<evidence type="ECO:0000313" key="4">
    <source>
        <dbReference type="Proteomes" id="UP001056855"/>
    </source>
</evidence>
<name>A0A9E7NAM5_9EURY</name>
<dbReference type="EMBL" id="CP100355">
    <property type="protein sequence ID" value="UTF54767.1"/>
    <property type="molecule type" value="Genomic_DNA"/>
</dbReference>
<dbReference type="AlphaFoldDB" id="A0A9E7NAM5"/>
<feature type="domain" description="Halobacterial output" evidence="2">
    <location>
        <begin position="67"/>
        <end position="116"/>
    </location>
</feature>
<reference evidence="3" key="1">
    <citation type="submission" date="2022-06" db="EMBL/GenBank/DDBJ databases">
        <title>Diverse halophilic archaea isolated from saline environments.</title>
        <authorList>
            <person name="Cui H.-L."/>
        </authorList>
    </citation>
    <scope>NUCLEOTIDE SEQUENCE</scope>
    <source>
        <strain evidence="3">WLHS1</strain>
    </source>
</reference>
<organism evidence="3 4">
    <name type="scientific">Natronosalvus rutilus</name>
    <dbReference type="NCBI Taxonomy" id="2953753"/>
    <lineage>
        <taxon>Archaea</taxon>
        <taxon>Methanobacteriati</taxon>
        <taxon>Methanobacteriota</taxon>
        <taxon>Stenosarchaea group</taxon>
        <taxon>Halobacteria</taxon>
        <taxon>Halobacteriales</taxon>
        <taxon>Natrialbaceae</taxon>
        <taxon>Natronosalvus</taxon>
    </lineage>
</organism>
<dbReference type="KEGG" id="sawl:NGM29_05730"/>
<dbReference type="RefSeq" id="WP_254159473.1">
    <property type="nucleotide sequence ID" value="NZ_CP100355.1"/>
</dbReference>
<dbReference type="Proteomes" id="UP001056855">
    <property type="component" value="Chromosome"/>
</dbReference>
<feature type="region of interest" description="Disordered" evidence="1">
    <location>
        <begin position="1"/>
        <end position="23"/>
    </location>
</feature>
<accession>A0A9E7NAM5</accession>
<protein>
    <recommendedName>
        <fullName evidence="2">Halobacterial output domain-containing protein</fullName>
    </recommendedName>
</protein>
<proteinExistence type="predicted"/>
<evidence type="ECO:0000259" key="2">
    <source>
        <dbReference type="Pfam" id="PF18545"/>
    </source>
</evidence>
<sequence length="126" mass="13133">MLNQQYVRMGSKVDEGDSPATDLHTFEYSPNGNETVVEAVLNAVSAVTNIPVLPSDSPGSGEGRGESLPPLYNTIDPDALANLSPAATDEDANWQVTFPYAGCNVTVTSTGTVLVDEQSSVADSGD</sequence>
<gene>
    <name evidence="3" type="ORF">NGM29_05730</name>
</gene>
<dbReference type="Pfam" id="PF18545">
    <property type="entry name" value="HalOD1"/>
    <property type="match status" value="1"/>
</dbReference>
<dbReference type="InterPro" id="IPR040624">
    <property type="entry name" value="HalOD1"/>
</dbReference>
<evidence type="ECO:0000256" key="1">
    <source>
        <dbReference type="SAM" id="MobiDB-lite"/>
    </source>
</evidence>
<evidence type="ECO:0000313" key="3">
    <source>
        <dbReference type="EMBL" id="UTF54767.1"/>
    </source>
</evidence>